<dbReference type="Pfam" id="PF00596">
    <property type="entry name" value="Aldolase_II"/>
    <property type="match status" value="1"/>
</dbReference>
<dbReference type="HAMAP" id="MF_01677">
    <property type="entry name" value="Salvage_MtnB"/>
    <property type="match status" value="1"/>
</dbReference>
<keyword evidence="4 6" id="KW-0486">Methionine biosynthesis</keyword>
<evidence type="ECO:0000256" key="2">
    <source>
        <dbReference type="ARBA" id="ARBA00022723"/>
    </source>
</evidence>
<evidence type="ECO:0000259" key="7">
    <source>
        <dbReference type="SMART" id="SM01007"/>
    </source>
</evidence>
<evidence type="ECO:0000256" key="3">
    <source>
        <dbReference type="ARBA" id="ARBA00022833"/>
    </source>
</evidence>
<comment type="cofactor">
    <cofactor evidence="6">
        <name>Zn(2+)</name>
        <dbReference type="ChEBI" id="CHEBI:29105"/>
    </cofactor>
    <text evidence="6">Binds 1 zinc ion per subunit.</text>
</comment>
<dbReference type="AlphaFoldDB" id="A0A450U7B9"/>
<comment type="catalytic activity">
    <reaction evidence="6">
        <text>5-(methylsulfanyl)-D-ribulose 1-phosphate = 5-methylsulfanyl-2,3-dioxopentyl phosphate + H2O</text>
        <dbReference type="Rhea" id="RHEA:15549"/>
        <dbReference type="ChEBI" id="CHEBI:15377"/>
        <dbReference type="ChEBI" id="CHEBI:58548"/>
        <dbReference type="ChEBI" id="CHEBI:58828"/>
        <dbReference type="EC" id="4.2.1.109"/>
    </reaction>
</comment>
<dbReference type="InterPro" id="IPR050197">
    <property type="entry name" value="Aldolase_class_II_sugar_metab"/>
</dbReference>
<dbReference type="GO" id="GO:0008270">
    <property type="term" value="F:zinc ion binding"/>
    <property type="evidence" value="ECO:0007669"/>
    <property type="project" value="UniProtKB-UniRule"/>
</dbReference>
<comment type="function">
    <text evidence="6">Catalyzes the dehydration of methylthioribulose-1-phosphate (MTRu-1-P) into 2,3-diketo-5-methylthiopentyl-1-phosphate (DK-MTP-1-P).</text>
</comment>
<evidence type="ECO:0000256" key="6">
    <source>
        <dbReference type="HAMAP-Rule" id="MF_01677"/>
    </source>
</evidence>
<name>A0A450U7B9_9GAMM</name>
<evidence type="ECO:0000256" key="4">
    <source>
        <dbReference type="ARBA" id="ARBA00023167"/>
    </source>
</evidence>
<dbReference type="EMBL" id="CAADFF010000007">
    <property type="protein sequence ID" value="VFJ87594.1"/>
    <property type="molecule type" value="Genomic_DNA"/>
</dbReference>
<dbReference type="SUPFAM" id="SSF53639">
    <property type="entry name" value="AraD/HMP-PK domain-like"/>
    <property type="match status" value="1"/>
</dbReference>
<reference evidence="8" key="1">
    <citation type="submission" date="2019-02" db="EMBL/GenBank/DDBJ databases">
        <authorList>
            <person name="Gruber-Vodicka R. H."/>
            <person name="Seah K. B. B."/>
        </authorList>
    </citation>
    <scope>NUCLEOTIDE SEQUENCE</scope>
    <source>
        <strain evidence="8">BECK_M7</strain>
    </source>
</reference>
<keyword evidence="3 6" id="KW-0862">Zinc</keyword>
<dbReference type="GO" id="GO:0016832">
    <property type="term" value="F:aldehyde-lyase activity"/>
    <property type="evidence" value="ECO:0007669"/>
    <property type="project" value="TreeGrafter"/>
</dbReference>
<comment type="similarity">
    <text evidence="6">Belongs to the aldolase class II family. MtnB subfamily.</text>
</comment>
<feature type="binding site" evidence="6">
    <location>
        <position position="97"/>
    </location>
    <ligand>
        <name>Zn(2+)</name>
        <dbReference type="ChEBI" id="CHEBI:29105"/>
    </ligand>
</feature>
<dbReference type="InterPro" id="IPR017714">
    <property type="entry name" value="MethylthioRu-1-P_deHdtase_MtnB"/>
</dbReference>
<dbReference type="Gene3D" id="3.40.225.10">
    <property type="entry name" value="Class II aldolase/adducin N-terminal domain"/>
    <property type="match status" value="1"/>
</dbReference>
<dbReference type="PANTHER" id="PTHR22789">
    <property type="entry name" value="FUCULOSE PHOSPHATE ALDOLASE"/>
    <property type="match status" value="1"/>
</dbReference>
<evidence type="ECO:0000256" key="5">
    <source>
        <dbReference type="ARBA" id="ARBA00023239"/>
    </source>
</evidence>
<gene>
    <name evidence="6" type="primary">mtnB</name>
    <name evidence="8" type="ORF">BECKLFY1418B_GA0070995_100745</name>
</gene>
<dbReference type="NCBIfam" id="NF006672">
    <property type="entry name" value="PRK09220.1"/>
    <property type="match status" value="1"/>
</dbReference>
<protein>
    <recommendedName>
        <fullName evidence="6">Methylthioribulose-1-phosphate dehydratase</fullName>
        <shortName evidence="6">MTRu-1-P dehydratase</shortName>
        <ecNumber evidence="6">4.2.1.109</ecNumber>
    </recommendedName>
</protein>
<dbReference type="UniPathway" id="UPA00904">
    <property type="reaction ID" value="UER00875"/>
</dbReference>
<keyword evidence="2 6" id="KW-0479">Metal-binding</keyword>
<keyword evidence="5 6" id="KW-0456">Lyase</keyword>
<accession>A0A450U7B9</accession>
<dbReference type="SMART" id="SM01007">
    <property type="entry name" value="Aldolase_II"/>
    <property type="match status" value="1"/>
</dbReference>
<evidence type="ECO:0000256" key="1">
    <source>
        <dbReference type="ARBA" id="ARBA00022605"/>
    </source>
</evidence>
<feature type="binding site" evidence="6">
    <location>
        <position position="95"/>
    </location>
    <ligand>
        <name>Zn(2+)</name>
        <dbReference type="ChEBI" id="CHEBI:29105"/>
    </ligand>
</feature>
<keyword evidence="1 6" id="KW-0028">Amino-acid biosynthesis</keyword>
<proteinExistence type="inferred from homology"/>
<dbReference type="GO" id="GO:0005829">
    <property type="term" value="C:cytosol"/>
    <property type="evidence" value="ECO:0007669"/>
    <property type="project" value="TreeGrafter"/>
</dbReference>
<sequence length="211" mass="23618">MNTTTDQLADSLIEAGRLLYRQGMVPATSGNLSARLPDGRLLITVSGRHKGKLTRDDLLITDVRGNSLDNRTPSAETQLHVQAYRRLPEINSVLHHHSANATLVSELHQGTLLLQDYELLKAFSGVDCHTRRVRVPIFANDQDIERLATVVDHDMDIDGSLLGYLIRGHGFYTWGESVEDALRHVEAFEFLFDCKLRMLTMQKNTRTGAGP</sequence>
<dbReference type="GO" id="GO:0019323">
    <property type="term" value="P:pentose catabolic process"/>
    <property type="evidence" value="ECO:0007669"/>
    <property type="project" value="TreeGrafter"/>
</dbReference>
<comment type="pathway">
    <text evidence="6">Amino-acid biosynthesis; L-methionine biosynthesis via salvage pathway; L-methionine from S-methyl-5-thio-alpha-D-ribose 1-phosphate: step 2/6.</text>
</comment>
<dbReference type="GO" id="GO:0046570">
    <property type="term" value="F:methylthioribulose 1-phosphate dehydratase activity"/>
    <property type="evidence" value="ECO:0007669"/>
    <property type="project" value="UniProtKB-UniRule"/>
</dbReference>
<dbReference type="EC" id="4.2.1.109" evidence="6"/>
<dbReference type="PANTHER" id="PTHR22789:SF0">
    <property type="entry name" value="3-OXO-TETRONATE 4-PHOSPHATE DECARBOXYLASE-RELATED"/>
    <property type="match status" value="1"/>
</dbReference>
<dbReference type="NCBIfam" id="TIGR03328">
    <property type="entry name" value="salvage_mtnB"/>
    <property type="match status" value="1"/>
</dbReference>
<dbReference type="InterPro" id="IPR001303">
    <property type="entry name" value="Aldolase_II/adducin_N"/>
</dbReference>
<dbReference type="InterPro" id="IPR036409">
    <property type="entry name" value="Aldolase_II/adducin_N_sf"/>
</dbReference>
<feature type="domain" description="Class II aldolase/adducin N-terminal" evidence="7">
    <location>
        <begin position="10"/>
        <end position="196"/>
    </location>
</feature>
<dbReference type="GO" id="GO:0019509">
    <property type="term" value="P:L-methionine salvage from methylthioadenosine"/>
    <property type="evidence" value="ECO:0007669"/>
    <property type="project" value="UniProtKB-UniRule"/>
</dbReference>
<evidence type="ECO:0000313" key="8">
    <source>
        <dbReference type="EMBL" id="VFJ87594.1"/>
    </source>
</evidence>
<organism evidence="8">
    <name type="scientific">Candidatus Kentrum sp. LFY</name>
    <dbReference type="NCBI Taxonomy" id="2126342"/>
    <lineage>
        <taxon>Bacteria</taxon>
        <taxon>Pseudomonadati</taxon>
        <taxon>Pseudomonadota</taxon>
        <taxon>Gammaproteobacteria</taxon>
        <taxon>Candidatus Kentrum</taxon>
    </lineage>
</organism>